<gene>
    <name evidence="2" type="ORF">D0U04_30430</name>
</gene>
<evidence type="ECO:0000313" key="2">
    <source>
        <dbReference type="EMBL" id="RFT61380.1"/>
    </source>
</evidence>
<sequence>MSTKFFISFAAFCVITIGDLFYITLLYTNRQYFFIKKFNLIFPYHFILLFVRSQAAHKSPIGEG</sequence>
<comment type="caution">
    <text evidence="2">The sequence shown here is derived from an EMBL/GenBank/DDBJ whole genome shotgun (WGS) entry which is preliminary data.</text>
</comment>
<dbReference type="Proteomes" id="UP000264294">
    <property type="component" value="Unassembled WGS sequence"/>
</dbReference>
<protein>
    <submittedName>
        <fullName evidence="2">Uncharacterized protein</fullName>
    </submittedName>
</protein>
<keyword evidence="3" id="KW-1185">Reference proteome</keyword>
<keyword evidence="1" id="KW-1133">Transmembrane helix</keyword>
<feature type="transmembrane region" description="Helical" evidence="1">
    <location>
        <begin position="6"/>
        <end position="27"/>
    </location>
</feature>
<accession>A0ABX9KLM7</accession>
<dbReference type="EMBL" id="QVOD01000126">
    <property type="protein sequence ID" value="RFT61380.1"/>
    <property type="molecule type" value="Genomic_DNA"/>
</dbReference>
<evidence type="ECO:0000256" key="1">
    <source>
        <dbReference type="SAM" id="Phobius"/>
    </source>
</evidence>
<keyword evidence="1" id="KW-0472">Membrane</keyword>
<reference evidence="2 3" key="1">
    <citation type="submission" date="2018-08" db="EMBL/GenBank/DDBJ databases">
        <title>Bacillus clarus sp. nov. strain PS00077A.</title>
        <authorList>
            <person name="Mendez Acevedo M."/>
            <person name="Carroll L."/>
            <person name="Mukherjee M."/>
            <person name="Wiedmann M."/>
            <person name="Kovac J."/>
        </authorList>
    </citation>
    <scope>NUCLEOTIDE SEQUENCE [LARGE SCALE GENOMIC DNA]</scope>
    <source>
        <strain evidence="2 3">PS00077A</strain>
    </source>
</reference>
<keyword evidence="1" id="KW-0812">Transmembrane</keyword>
<organism evidence="2 3">
    <name type="scientific">Bacillus clarus</name>
    <dbReference type="NCBI Taxonomy" id="2338372"/>
    <lineage>
        <taxon>Bacteria</taxon>
        <taxon>Bacillati</taxon>
        <taxon>Bacillota</taxon>
        <taxon>Bacilli</taxon>
        <taxon>Bacillales</taxon>
        <taxon>Bacillaceae</taxon>
        <taxon>Bacillus</taxon>
        <taxon>Bacillus cereus group</taxon>
    </lineage>
</organism>
<proteinExistence type="predicted"/>
<name>A0ABX9KLM7_9BACI</name>
<evidence type="ECO:0000313" key="3">
    <source>
        <dbReference type="Proteomes" id="UP000264294"/>
    </source>
</evidence>